<keyword evidence="3" id="KW-1185">Reference proteome</keyword>
<proteinExistence type="predicted"/>
<dbReference type="EMBL" id="SJTG01000005">
    <property type="protein sequence ID" value="TCI07325.1"/>
    <property type="molecule type" value="Genomic_DNA"/>
</dbReference>
<dbReference type="InterPro" id="IPR041129">
    <property type="entry name" value="CdiI_2"/>
</dbReference>
<dbReference type="AlphaFoldDB" id="A0A4R0YLY2"/>
<gene>
    <name evidence="2" type="ORF">EZM97_32570</name>
</gene>
<name>A0A4R0YLY2_9GAMM</name>
<evidence type="ECO:0000313" key="2">
    <source>
        <dbReference type="EMBL" id="TCI07325.1"/>
    </source>
</evidence>
<comment type="caution">
    <text evidence="2">The sequence shown here is derived from an EMBL/GenBank/DDBJ whole genome shotgun (WGS) entry which is preliminary data.</text>
</comment>
<dbReference type="Pfam" id="PF18593">
    <property type="entry name" value="CdiI_2"/>
    <property type="match status" value="1"/>
</dbReference>
<organism evidence="2 3">
    <name type="scientific">Dyella soli</name>
    <dbReference type="NCBI Taxonomy" id="522319"/>
    <lineage>
        <taxon>Bacteria</taxon>
        <taxon>Pseudomonadati</taxon>
        <taxon>Pseudomonadota</taxon>
        <taxon>Gammaproteobacteria</taxon>
        <taxon>Lysobacterales</taxon>
        <taxon>Rhodanobacteraceae</taxon>
        <taxon>Dyella</taxon>
    </lineage>
</organism>
<sequence length="90" mass="10334">MGRLDQFFGGYFHQDWSEDDSSWQAVVWRYRADGMGAEAGLVAEEIVQLINRNPDDDSLAAKLNQLGCFYWPGAKDLYRAWLFEVADALR</sequence>
<evidence type="ECO:0000259" key="1">
    <source>
        <dbReference type="Pfam" id="PF18593"/>
    </source>
</evidence>
<reference evidence="2 3" key="1">
    <citation type="submission" date="2019-02" db="EMBL/GenBank/DDBJ databases">
        <title>Dyella amyloliquefaciens sp. nov., isolated from forest soil.</title>
        <authorList>
            <person name="Gao Z.-H."/>
            <person name="Qiu L.-H."/>
        </authorList>
    </citation>
    <scope>NUCLEOTIDE SEQUENCE [LARGE SCALE GENOMIC DNA]</scope>
    <source>
        <strain evidence="2 3">KACC 12747</strain>
    </source>
</reference>
<protein>
    <recommendedName>
        <fullName evidence="1">CdiI immunity protein domain-containing protein</fullName>
    </recommendedName>
</protein>
<dbReference type="Proteomes" id="UP000291822">
    <property type="component" value="Unassembled WGS sequence"/>
</dbReference>
<evidence type="ECO:0000313" key="3">
    <source>
        <dbReference type="Proteomes" id="UP000291822"/>
    </source>
</evidence>
<feature type="domain" description="CdiI immunity protein" evidence="1">
    <location>
        <begin position="4"/>
        <end position="89"/>
    </location>
</feature>
<accession>A0A4R0YLY2</accession>
<dbReference type="RefSeq" id="WP_131412628.1">
    <property type="nucleotide sequence ID" value="NZ_SJTG01000005.1"/>
</dbReference>